<name>A0ACC2RIY6_9FUNG</name>
<protein>
    <submittedName>
        <fullName evidence="1">Uncharacterized protein</fullName>
    </submittedName>
</protein>
<gene>
    <name evidence="1" type="ORF">DSO57_1019421</name>
</gene>
<sequence length="125" mass="15017">MRDGLTLVKNLDQEKDLVAYEEPKYPNDKPIFLLHEDPNDIKESMIIYEYQSHFKVIEYQDVWLSDTIFFSCPKIFNQLWIIHGEVEERVVPLIYCLMIRTKQENYLPALKIIKKEIQKIVLDEQ</sequence>
<evidence type="ECO:0000313" key="1">
    <source>
        <dbReference type="EMBL" id="KAJ9049930.1"/>
    </source>
</evidence>
<keyword evidence="2" id="KW-1185">Reference proteome</keyword>
<comment type="caution">
    <text evidence="1">The sequence shown here is derived from an EMBL/GenBank/DDBJ whole genome shotgun (WGS) entry which is preliminary data.</text>
</comment>
<proteinExistence type="predicted"/>
<dbReference type="EMBL" id="QTSX02007187">
    <property type="protein sequence ID" value="KAJ9049930.1"/>
    <property type="molecule type" value="Genomic_DNA"/>
</dbReference>
<organism evidence="1 2">
    <name type="scientific">Entomophthora muscae</name>
    <dbReference type="NCBI Taxonomy" id="34485"/>
    <lineage>
        <taxon>Eukaryota</taxon>
        <taxon>Fungi</taxon>
        <taxon>Fungi incertae sedis</taxon>
        <taxon>Zoopagomycota</taxon>
        <taxon>Entomophthoromycotina</taxon>
        <taxon>Entomophthoromycetes</taxon>
        <taxon>Entomophthorales</taxon>
        <taxon>Entomophthoraceae</taxon>
        <taxon>Entomophthora</taxon>
    </lineage>
</organism>
<reference evidence="1" key="1">
    <citation type="submission" date="2022-04" db="EMBL/GenBank/DDBJ databases">
        <title>Genome of the entomopathogenic fungus Entomophthora muscae.</title>
        <authorList>
            <person name="Elya C."/>
            <person name="Lovett B.R."/>
            <person name="Lee E."/>
            <person name="Macias A.M."/>
            <person name="Hajek A.E."/>
            <person name="De Bivort B.L."/>
            <person name="Kasson M.T."/>
            <person name="De Fine Licht H.H."/>
            <person name="Stajich J.E."/>
        </authorList>
    </citation>
    <scope>NUCLEOTIDE SEQUENCE</scope>
    <source>
        <strain evidence="1">Berkeley</strain>
    </source>
</reference>
<accession>A0ACC2RIY6</accession>
<dbReference type="Proteomes" id="UP001165960">
    <property type="component" value="Unassembled WGS sequence"/>
</dbReference>
<evidence type="ECO:0000313" key="2">
    <source>
        <dbReference type="Proteomes" id="UP001165960"/>
    </source>
</evidence>